<evidence type="ECO:0000256" key="13">
    <source>
        <dbReference type="ARBA" id="ARBA00023136"/>
    </source>
</evidence>
<dbReference type="GO" id="GO:0033612">
    <property type="term" value="F:receptor serine/threonine kinase binding"/>
    <property type="evidence" value="ECO:0007669"/>
    <property type="project" value="TreeGrafter"/>
</dbReference>
<keyword evidence="9" id="KW-0547">Nucleotide-binding</keyword>
<evidence type="ECO:0000256" key="9">
    <source>
        <dbReference type="ARBA" id="ARBA00022741"/>
    </source>
</evidence>
<dbReference type="EC" id="2.7.11.1" evidence="2"/>
<dbReference type="SUPFAM" id="SSF52047">
    <property type="entry name" value="RNI-like"/>
    <property type="match status" value="1"/>
</dbReference>
<dbReference type="InterPro" id="IPR008271">
    <property type="entry name" value="Ser/Thr_kinase_AS"/>
</dbReference>
<evidence type="ECO:0000256" key="12">
    <source>
        <dbReference type="ARBA" id="ARBA00022989"/>
    </source>
</evidence>
<dbReference type="PANTHER" id="PTHR48056">
    <property type="entry name" value="LRR RECEPTOR-LIKE SERINE/THREONINE-PROTEIN KINASE-RELATED"/>
    <property type="match status" value="1"/>
</dbReference>
<evidence type="ECO:0000313" key="18">
    <source>
        <dbReference type="Proteomes" id="UP000324705"/>
    </source>
</evidence>
<dbReference type="InterPro" id="IPR000719">
    <property type="entry name" value="Prot_kinase_dom"/>
</dbReference>
<evidence type="ECO:0000256" key="10">
    <source>
        <dbReference type="ARBA" id="ARBA00022777"/>
    </source>
</evidence>
<dbReference type="AlphaFoldDB" id="A0A9R0ZR43"/>
<accession>A0A9R0ZR43</accession>
<dbReference type="Pfam" id="PF00560">
    <property type="entry name" value="LRR_1"/>
    <property type="match status" value="4"/>
</dbReference>
<dbReference type="InterPro" id="IPR001611">
    <property type="entry name" value="Leu-rich_rpt"/>
</dbReference>
<dbReference type="InterPro" id="IPR011009">
    <property type="entry name" value="Kinase-like_dom_sf"/>
</dbReference>
<keyword evidence="5" id="KW-0808">Transferase</keyword>
<evidence type="ECO:0000256" key="1">
    <source>
        <dbReference type="ARBA" id="ARBA00004167"/>
    </source>
</evidence>
<evidence type="ECO:0000256" key="7">
    <source>
        <dbReference type="ARBA" id="ARBA00022729"/>
    </source>
</evidence>
<dbReference type="FunFam" id="3.80.10.10:FF:000383">
    <property type="entry name" value="Leucine-rich repeat receptor protein kinase EMS1"/>
    <property type="match status" value="1"/>
</dbReference>
<keyword evidence="8" id="KW-0677">Repeat</keyword>
<organism evidence="17 18">
    <name type="scientific">Triticum turgidum subsp. durum</name>
    <name type="common">Durum wheat</name>
    <name type="synonym">Triticum durum</name>
    <dbReference type="NCBI Taxonomy" id="4567"/>
    <lineage>
        <taxon>Eukaryota</taxon>
        <taxon>Viridiplantae</taxon>
        <taxon>Streptophyta</taxon>
        <taxon>Embryophyta</taxon>
        <taxon>Tracheophyta</taxon>
        <taxon>Spermatophyta</taxon>
        <taxon>Magnoliopsida</taxon>
        <taxon>Liliopsida</taxon>
        <taxon>Poales</taxon>
        <taxon>Poaceae</taxon>
        <taxon>BOP clade</taxon>
        <taxon>Pooideae</taxon>
        <taxon>Triticodae</taxon>
        <taxon>Triticeae</taxon>
        <taxon>Triticinae</taxon>
        <taxon>Triticum</taxon>
    </lineage>
</organism>
<dbReference type="PROSITE" id="PS00108">
    <property type="entry name" value="PROTEIN_KINASE_ST"/>
    <property type="match status" value="1"/>
</dbReference>
<keyword evidence="3" id="KW-0723">Serine/threonine-protein kinase</keyword>
<keyword evidence="4" id="KW-0433">Leucine-rich repeat</keyword>
<keyword evidence="18" id="KW-1185">Reference proteome</keyword>
<evidence type="ECO:0000256" key="3">
    <source>
        <dbReference type="ARBA" id="ARBA00022527"/>
    </source>
</evidence>
<evidence type="ECO:0000256" key="5">
    <source>
        <dbReference type="ARBA" id="ARBA00022679"/>
    </source>
</evidence>
<dbReference type="InterPro" id="IPR001245">
    <property type="entry name" value="Ser-Thr/Tyr_kinase_cat_dom"/>
</dbReference>
<evidence type="ECO:0000256" key="14">
    <source>
        <dbReference type="ARBA" id="ARBA00023170"/>
    </source>
</evidence>
<dbReference type="FunFam" id="3.80.10.10:FF:000108">
    <property type="entry name" value="Leucine-rich repeat receptor-like serine/threonine-protein kinase BAM3"/>
    <property type="match status" value="1"/>
</dbReference>
<keyword evidence="14" id="KW-0675">Receptor</keyword>
<keyword evidence="6" id="KW-0812">Transmembrane</keyword>
<evidence type="ECO:0000256" key="11">
    <source>
        <dbReference type="ARBA" id="ARBA00022840"/>
    </source>
</evidence>
<dbReference type="Gene3D" id="3.80.10.10">
    <property type="entry name" value="Ribonuclease Inhibitor"/>
    <property type="match status" value="2"/>
</dbReference>
<keyword evidence="15" id="KW-0325">Glycoprotein</keyword>
<dbReference type="Pfam" id="PF07714">
    <property type="entry name" value="PK_Tyr_Ser-Thr"/>
    <property type="match status" value="1"/>
</dbReference>
<dbReference type="GO" id="GO:0016020">
    <property type="term" value="C:membrane"/>
    <property type="evidence" value="ECO:0007669"/>
    <property type="project" value="UniProtKB-SubCell"/>
</dbReference>
<comment type="subcellular location">
    <subcellularLocation>
        <location evidence="1">Membrane</location>
        <topology evidence="1">Single-pass membrane protein</topology>
    </subcellularLocation>
</comment>
<dbReference type="SMART" id="SM00369">
    <property type="entry name" value="LRR_TYP"/>
    <property type="match status" value="5"/>
</dbReference>
<dbReference type="GO" id="GO:0004674">
    <property type="term" value="F:protein serine/threonine kinase activity"/>
    <property type="evidence" value="ECO:0007669"/>
    <property type="project" value="UniProtKB-KW"/>
</dbReference>
<dbReference type="InterPro" id="IPR032675">
    <property type="entry name" value="LRR_dom_sf"/>
</dbReference>
<evidence type="ECO:0000256" key="6">
    <source>
        <dbReference type="ARBA" id="ARBA00022692"/>
    </source>
</evidence>
<dbReference type="FunFam" id="1.10.510.10:FF:000201">
    <property type="entry name" value="Leucine-rich repeat receptor-like serine/threonine-protein kinase"/>
    <property type="match status" value="1"/>
</dbReference>
<keyword evidence="11" id="KW-0067">ATP-binding</keyword>
<dbReference type="PANTHER" id="PTHR48056:SF44">
    <property type="entry name" value="RECEPTOR PROTEIN KINASE CLAVATA1"/>
    <property type="match status" value="1"/>
</dbReference>
<evidence type="ECO:0000259" key="16">
    <source>
        <dbReference type="PROSITE" id="PS50011"/>
    </source>
</evidence>
<dbReference type="SMART" id="SM00220">
    <property type="entry name" value="S_TKc"/>
    <property type="match status" value="1"/>
</dbReference>
<protein>
    <recommendedName>
        <fullName evidence="2">non-specific serine/threonine protein kinase</fullName>
        <ecNumber evidence="2">2.7.11.1</ecNumber>
    </recommendedName>
</protein>
<evidence type="ECO:0000313" key="17">
    <source>
        <dbReference type="EMBL" id="VAI81369.1"/>
    </source>
</evidence>
<dbReference type="Gene3D" id="1.10.510.10">
    <property type="entry name" value="Transferase(Phosphotransferase) domain 1"/>
    <property type="match status" value="1"/>
</dbReference>
<name>A0A9R0ZR43_TRITD</name>
<dbReference type="EMBL" id="LT934123">
    <property type="protein sequence ID" value="VAI81369.1"/>
    <property type="molecule type" value="Genomic_DNA"/>
</dbReference>
<keyword evidence="10" id="KW-0418">Kinase</keyword>
<dbReference type="Gramene" id="TRITD7Av1G271320.4">
    <property type="protein sequence ID" value="TRITD7Av1G271320.4"/>
    <property type="gene ID" value="TRITD7Av1G271320"/>
</dbReference>
<gene>
    <name evidence="17" type="ORF">TRITD_7Av1G271320</name>
</gene>
<keyword evidence="13" id="KW-0472">Membrane</keyword>
<dbReference type="GO" id="GO:0005524">
    <property type="term" value="F:ATP binding"/>
    <property type="evidence" value="ECO:0007669"/>
    <property type="project" value="UniProtKB-KW"/>
</dbReference>
<dbReference type="InterPro" id="IPR003591">
    <property type="entry name" value="Leu-rich_rpt_typical-subtyp"/>
</dbReference>
<keyword evidence="7" id="KW-0732">Signal</keyword>
<sequence>MSSCNLTGPIPPELGKLKNLDTLFLLWNRLSGEIPTELGELQSLQSLDLSVNDLAGEIPASLAKLTHLRLLNLFRNHLRGGIPAFVAELPDLEVLQLWENNLTGSLPPGLGRNGRLRNLDVTTNHLTGTVPPELCAGGRLETLVLMDNAFFGPIPESLGACKTLVRVRLSKNFLSGAVPAGLFDLPQANMLELTDNLLTGGLPDVIGGGKIGMLLLGNNGIGGRIPAAIGNLPALQTLSLESNNFSGELPPEIGRLRNLSRLNVSGNHLTGAIPQELTRCASLAAVDVSRNRLTGAIPESITSLKILCTLNVSRNALSGELPTEMSNMTSLTTLDVSYNALTGAVPMQGQFLVFNESSFVGNPGLCGGPLTGSSNDGAACSDNNHDGGGGVLSLRRWDSKKMLVCLAGVFVALVAAFLGGRKGCEAWREAARRRSGAWKMTVFQQRPGFSADDVVECLQEDNIVRLLGFVSNRETNLLLYEYMPNGSLGEMLHGGKGGHLGWDARARVALEAARGLCYLHHDCAPRIIHRDVKSNNILLDSAFEAHVADFGLAKFLGGGGGGASECMSAIAGSYGYIAPEYAYTLRVDEKSDVYSFGVVLLELITGRRPVGGFGDGVDIVHWVRKATAELPDTAAAVLAIADRRLSPEPVPLLVGLYDVATACVEEASTDRPNMREVVHMLSQPALAAAAAAAAATADNAARPDDDLILSF</sequence>
<feature type="domain" description="Protein kinase" evidence="16">
    <location>
        <begin position="399"/>
        <end position="686"/>
    </location>
</feature>
<evidence type="ECO:0000256" key="15">
    <source>
        <dbReference type="ARBA" id="ARBA00023180"/>
    </source>
</evidence>
<evidence type="ECO:0000256" key="8">
    <source>
        <dbReference type="ARBA" id="ARBA00022737"/>
    </source>
</evidence>
<dbReference type="Pfam" id="PF13855">
    <property type="entry name" value="LRR_8"/>
    <property type="match status" value="1"/>
</dbReference>
<evidence type="ECO:0000256" key="2">
    <source>
        <dbReference type="ARBA" id="ARBA00012513"/>
    </source>
</evidence>
<dbReference type="Proteomes" id="UP000324705">
    <property type="component" value="Chromosome 7A"/>
</dbReference>
<keyword evidence="12" id="KW-1133">Transmembrane helix</keyword>
<dbReference type="InterPro" id="IPR050647">
    <property type="entry name" value="Plant_LRR-RLKs"/>
</dbReference>
<evidence type="ECO:0000256" key="4">
    <source>
        <dbReference type="ARBA" id="ARBA00022614"/>
    </source>
</evidence>
<dbReference type="PROSITE" id="PS50011">
    <property type="entry name" value="PROTEIN_KINASE_DOM"/>
    <property type="match status" value="1"/>
</dbReference>
<reference evidence="17 18" key="1">
    <citation type="submission" date="2017-09" db="EMBL/GenBank/DDBJ databases">
        <authorList>
            <consortium name="International Durum Wheat Genome Sequencing Consortium (IDWGSC)"/>
            <person name="Milanesi L."/>
        </authorList>
    </citation>
    <scope>NUCLEOTIDE SEQUENCE [LARGE SCALE GENOMIC DNA]</scope>
    <source>
        <strain evidence="18">cv. Svevo</strain>
    </source>
</reference>
<dbReference type="SUPFAM" id="SSF56112">
    <property type="entry name" value="Protein kinase-like (PK-like)"/>
    <property type="match status" value="1"/>
</dbReference>
<proteinExistence type="predicted"/>